<sequence>MRGFIPASVLKFSAGKRTRKKQKKEKRTGKSSPFQPPSGDAALCTCVTTSRVPVDIQGIRITRSLSKGFSATTTSLRWFRTLSTHLLGVTLKGNGREGSAIEGVGKND</sequence>
<evidence type="ECO:0000256" key="1">
    <source>
        <dbReference type="SAM" id="MobiDB-lite"/>
    </source>
</evidence>
<feature type="compositionally biased region" description="Basic residues" evidence="1">
    <location>
        <begin position="15"/>
        <end position="29"/>
    </location>
</feature>
<proteinExistence type="predicted"/>
<accession>A0A4Y2NBE8</accession>
<gene>
    <name evidence="2" type="ORF">AVEN_9168_1</name>
</gene>
<organism evidence="2 3">
    <name type="scientific">Araneus ventricosus</name>
    <name type="common">Orbweaver spider</name>
    <name type="synonym">Epeira ventricosa</name>
    <dbReference type="NCBI Taxonomy" id="182803"/>
    <lineage>
        <taxon>Eukaryota</taxon>
        <taxon>Metazoa</taxon>
        <taxon>Ecdysozoa</taxon>
        <taxon>Arthropoda</taxon>
        <taxon>Chelicerata</taxon>
        <taxon>Arachnida</taxon>
        <taxon>Araneae</taxon>
        <taxon>Araneomorphae</taxon>
        <taxon>Entelegynae</taxon>
        <taxon>Araneoidea</taxon>
        <taxon>Araneidae</taxon>
        <taxon>Araneus</taxon>
    </lineage>
</organism>
<dbReference type="EMBL" id="BGPR01008773">
    <property type="protein sequence ID" value="GBN35979.1"/>
    <property type="molecule type" value="Genomic_DNA"/>
</dbReference>
<protein>
    <submittedName>
        <fullName evidence="2">Uncharacterized protein</fullName>
    </submittedName>
</protein>
<keyword evidence="3" id="KW-1185">Reference proteome</keyword>
<feature type="region of interest" description="Disordered" evidence="1">
    <location>
        <begin position="15"/>
        <end position="40"/>
    </location>
</feature>
<name>A0A4Y2NBE8_ARAVE</name>
<dbReference type="Proteomes" id="UP000499080">
    <property type="component" value="Unassembled WGS sequence"/>
</dbReference>
<evidence type="ECO:0000313" key="2">
    <source>
        <dbReference type="EMBL" id="GBN35979.1"/>
    </source>
</evidence>
<comment type="caution">
    <text evidence="2">The sequence shown here is derived from an EMBL/GenBank/DDBJ whole genome shotgun (WGS) entry which is preliminary data.</text>
</comment>
<evidence type="ECO:0000313" key="3">
    <source>
        <dbReference type="Proteomes" id="UP000499080"/>
    </source>
</evidence>
<dbReference type="AlphaFoldDB" id="A0A4Y2NBE8"/>
<reference evidence="2 3" key="1">
    <citation type="journal article" date="2019" name="Sci. Rep.">
        <title>Orb-weaving spider Araneus ventricosus genome elucidates the spidroin gene catalogue.</title>
        <authorList>
            <person name="Kono N."/>
            <person name="Nakamura H."/>
            <person name="Ohtoshi R."/>
            <person name="Moran D.A.P."/>
            <person name="Shinohara A."/>
            <person name="Yoshida Y."/>
            <person name="Fujiwara M."/>
            <person name="Mori M."/>
            <person name="Tomita M."/>
            <person name="Arakawa K."/>
        </authorList>
    </citation>
    <scope>NUCLEOTIDE SEQUENCE [LARGE SCALE GENOMIC DNA]</scope>
</reference>